<dbReference type="InterPro" id="IPR011969">
    <property type="entry name" value="Clan_AA_Asp_peptidase_C"/>
</dbReference>
<dbReference type="InterPro" id="IPR034122">
    <property type="entry name" value="Retropepsin-like_bacterial"/>
</dbReference>
<dbReference type="PROSITE" id="PS50175">
    <property type="entry name" value="ASP_PROT_RETROV"/>
    <property type="match status" value="1"/>
</dbReference>
<feature type="chain" id="PRO_5041216879" evidence="2">
    <location>
        <begin position="28"/>
        <end position="160"/>
    </location>
</feature>
<feature type="signal peptide" evidence="2">
    <location>
        <begin position="1"/>
        <end position="27"/>
    </location>
</feature>
<sequence length="160" mass="16824">MLMMIALGTVIGLALPTAMRSPAPAPATPAAAAATATPAPPRETVIRREGDGHFYAFANVNSEPIRFVVDTGASTVALTPEDARRAHINFDPSQVVRVGYSAGGELSGQPVMIDRMELDGKRAGSVPAVVLPNLTVSLLGQSYLRQIATVSISNDEMRLK</sequence>
<evidence type="ECO:0000256" key="2">
    <source>
        <dbReference type="SAM" id="SignalP"/>
    </source>
</evidence>
<dbReference type="AlphaFoldDB" id="A0AA41ZDM0"/>
<dbReference type="Pfam" id="PF13650">
    <property type="entry name" value="Asp_protease_2"/>
    <property type="match status" value="1"/>
</dbReference>
<proteinExistence type="predicted"/>
<protein>
    <submittedName>
        <fullName evidence="4">TIGR02281 family clan AA aspartic protease</fullName>
        <ecNumber evidence="4">3.4.23.-</ecNumber>
    </submittedName>
</protein>
<dbReference type="InterPro" id="IPR001969">
    <property type="entry name" value="Aspartic_peptidase_AS"/>
</dbReference>
<keyword evidence="1 4" id="KW-0378">Hydrolase</keyword>
<dbReference type="GO" id="GO:0006508">
    <property type="term" value="P:proteolysis"/>
    <property type="evidence" value="ECO:0007669"/>
    <property type="project" value="UniProtKB-KW"/>
</dbReference>
<feature type="domain" description="Peptidase A2" evidence="3">
    <location>
        <begin position="65"/>
        <end position="143"/>
    </location>
</feature>
<evidence type="ECO:0000313" key="4">
    <source>
        <dbReference type="EMBL" id="MCW6534954.1"/>
    </source>
</evidence>
<keyword evidence="4" id="KW-0645">Protease</keyword>
<comment type="caution">
    <text evidence="4">The sequence shown here is derived from an EMBL/GenBank/DDBJ whole genome shotgun (WGS) entry which is preliminary data.</text>
</comment>
<evidence type="ECO:0000256" key="1">
    <source>
        <dbReference type="ARBA" id="ARBA00022801"/>
    </source>
</evidence>
<evidence type="ECO:0000259" key="3">
    <source>
        <dbReference type="PROSITE" id="PS50175"/>
    </source>
</evidence>
<dbReference type="EC" id="3.4.23.-" evidence="4"/>
<gene>
    <name evidence="4" type="ORF">NEE01_09165</name>
</gene>
<reference evidence="4" key="1">
    <citation type="submission" date="2022-06" db="EMBL/GenBank/DDBJ databases">
        <title>Sphingomonas sp. nov. isolated from rhizosphere soil of tomato.</title>
        <authorList>
            <person name="Dong H."/>
            <person name="Gao R."/>
        </authorList>
    </citation>
    <scope>NUCLEOTIDE SEQUENCE</scope>
    <source>
        <strain evidence="4">MMSM24</strain>
    </source>
</reference>
<keyword evidence="5" id="KW-1185">Reference proteome</keyword>
<dbReference type="InterPro" id="IPR021109">
    <property type="entry name" value="Peptidase_aspartic_dom_sf"/>
</dbReference>
<evidence type="ECO:0000313" key="5">
    <source>
        <dbReference type="Proteomes" id="UP001165565"/>
    </source>
</evidence>
<accession>A0AA41ZDM0</accession>
<name>A0AA41ZDM0_9SPHN</name>
<dbReference type="PROSITE" id="PS00141">
    <property type="entry name" value="ASP_PROTEASE"/>
    <property type="match status" value="1"/>
</dbReference>
<dbReference type="InterPro" id="IPR001995">
    <property type="entry name" value="Peptidase_A2_cat"/>
</dbReference>
<dbReference type="Proteomes" id="UP001165565">
    <property type="component" value="Unassembled WGS sequence"/>
</dbReference>
<organism evidence="4 5">
    <name type="scientific">Sphingomonas lycopersici</name>
    <dbReference type="NCBI Taxonomy" id="2951807"/>
    <lineage>
        <taxon>Bacteria</taxon>
        <taxon>Pseudomonadati</taxon>
        <taxon>Pseudomonadota</taxon>
        <taxon>Alphaproteobacteria</taxon>
        <taxon>Sphingomonadales</taxon>
        <taxon>Sphingomonadaceae</taxon>
        <taxon>Sphingomonas</taxon>
    </lineage>
</organism>
<dbReference type="CDD" id="cd05483">
    <property type="entry name" value="retropepsin_like_bacteria"/>
    <property type="match status" value="1"/>
</dbReference>
<dbReference type="Gene3D" id="2.40.70.10">
    <property type="entry name" value="Acid Proteases"/>
    <property type="match status" value="1"/>
</dbReference>
<keyword evidence="2" id="KW-0732">Signal</keyword>
<dbReference type="SUPFAM" id="SSF50630">
    <property type="entry name" value="Acid proteases"/>
    <property type="match status" value="1"/>
</dbReference>
<dbReference type="NCBIfam" id="TIGR02281">
    <property type="entry name" value="clan_AA_DTGA"/>
    <property type="match status" value="1"/>
</dbReference>
<dbReference type="EMBL" id="JANFAV010000005">
    <property type="protein sequence ID" value="MCW6534954.1"/>
    <property type="molecule type" value="Genomic_DNA"/>
</dbReference>
<dbReference type="GO" id="GO:0004190">
    <property type="term" value="F:aspartic-type endopeptidase activity"/>
    <property type="evidence" value="ECO:0007669"/>
    <property type="project" value="InterPro"/>
</dbReference>